<sequence length="149" mass="15953">MSGGRDAIVSEARAWIGTPYIHQQAAKGAGCDCLGLVRGVWRGVIGSEPERPPAYTMDWSEPQGEELLWAAALRHLNPKPVDHAAVGDVILFRMRAGAVAKHLGIQSGIGASAAFVHAYSGHGVVESPLSAPWARRIVARFEFPTEEVC</sequence>
<keyword evidence="2" id="KW-0645">Protease</keyword>
<evidence type="ECO:0000256" key="1">
    <source>
        <dbReference type="ARBA" id="ARBA00007074"/>
    </source>
</evidence>
<dbReference type="PROSITE" id="PS51935">
    <property type="entry name" value="NLPC_P60"/>
    <property type="match status" value="1"/>
</dbReference>
<dbReference type="SUPFAM" id="SSF54001">
    <property type="entry name" value="Cysteine proteinases"/>
    <property type="match status" value="1"/>
</dbReference>
<proteinExistence type="inferred from homology"/>
<gene>
    <name evidence="6" type="ORF">ACERZ8_17060</name>
</gene>
<keyword evidence="3" id="KW-0378">Hydrolase</keyword>
<dbReference type="InterPro" id="IPR011929">
    <property type="entry name" value="Phage_pept_NlpC/P60"/>
</dbReference>
<dbReference type="RefSeq" id="WP_407593344.1">
    <property type="nucleotide sequence ID" value="NZ_JBHDIY010000002.1"/>
</dbReference>
<keyword evidence="7" id="KW-1185">Reference proteome</keyword>
<dbReference type="EMBL" id="JBHDIY010000002">
    <property type="protein sequence ID" value="MFL4471501.1"/>
    <property type="molecule type" value="Genomic_DNA"/>
</dbReference>
<keyword evidence="4" id="KW-0788">Thiol protease</keyword>
<dbReference type="Proteomes" id="UP001627408">
    <property type="component" value="Unassembled WGS sequence"/>
</dbReference>
<name>A0ABW8UWS1_9RHOB</name>
<dbReference type="NCBIfam" id="TIGR02219">
    <property type="entry name" value="phage_NlpC_fam"/>
    <property type="match status" value="1"/>
</dbReference>
<dbReference type="Gene3D" id="3.90.1720.10">
    <property type="entry name" value="endopeptidase domain like (from Nostoc punctiforme)"/>
    <property type="match status" value="1"/>
</dbReference>
<dbReference type="InterPro" id="IPR000064">
    <property type="entry name" value="NLP_P60_dom"/>
</dbReference>
<evidence type="ECO:0000256" key="2">
    <source>
        <dbReference type="ARBA" id="ARBA00022670"/>
    </source>
</evidence>
<dbReference type="Pfam" id="PF00877">
    <property type="entry name" value="NLPC_P60"/>
    <property type="match status" value="1"/>
</dbReference>
<dbReference type="InterPro" id="IPR038765">
    <property type="entry name" value="Papain-like_cys_pep_sf"/>
</dbReference>
<protein>
    <submittedName>
        <fullName evidence="6">NlpC/P60 family protein</fullName>
    </submittedName>
</protein>
<feature type="domain" description="NlpC/P60" evidence="5">
    <location>
        <begin position="2"/>
        <end position="144"/>
    </location>
</feature>
<evidence type="ECO:0000256" key="4">
    <source>
        <dbReference type="ARBA" id="ARBA00022807"/>
    </source>
</evidence>
<evidence type="ECO:0000259" key="5">
    <source>
        <dbReference type="PROSITE" id="PS51935"/>
    </source>
</evidence>
<reference evidence="6 7" key="1">
    <citation type="submission" date="2024-08" db="EMBL/GenBank/DDBJ databases">
        <title>Tateyamaria sp. nov., isolated from marine algae.</title>
        <authorList>
            <person name="Choi B.J."/>
            <person name="Kim J.M."/>
            <person name="Lee J.K."/>
            <person name="Choi D.G."/>
            <person name="Bayburt H."/>
            <person name="Baek J.H."/>
            <person name="Han D.M."/>
            <person name="Jeon C.O."/>
        </authorList>
    </citation>
    <scope>NUCLEOTIDE SEQUENCE [LARGE SCALE GENOMIC DNA]</scope>
    <source>
        <strain evidence="6 7">KMU-156</strain>
    </source>
</reference>
<evidence type="ECO:0000313" key="7">
    <source>
        <dbReference type="Proteomes" id="UP001627408"/>
    </source>
</evidence>
<comment type="similarity">
    <text evidence="1">Belongs to the peptidase C40 family.</text>
</comment>
<evidence type="ECO:0000313" key="6">
    <source>
        <dbReference type="EMBL" id="MFL4471501.1"/>
    </source>
</evidence>
<comment type="caution">
    <text evidence="6">The sequence shown here is derived from an EMBL/GenBank/DDBJ whole genome shotgun (WGS) entry which is preliminary data.</text>
</comment>
<accession>A0ABW8UWS1</accession>
<evidence type="ECO:0000256" key="3">
    <source>
        <dbReference type="ARBA" id="ARBA00022801"/>
    </source>
</evidence>
<organism evidence="6 7">
    <name type="scientific">Tateyamaria armeniaca</name>
    <dbReference type="NCBI Taxonomy" id="2518930"/>
    <lineage>
        <taxon>Bacteria</taxon>
        <taxon>Pseudomonadati</taxon>
        <taxon>Pseudomonadota</taxon>
        <taxon>Alphaproteobacteria</taxon>
        <taxon>Rhodobacterales</taxon>
        <taxon>Roseobacteraceae</taxon>
        <taxon>Tateyamaria</taxon>
    </lineage>
</organism>